<reference evidence="1" key="1">
    <citation type="submission" date="2021-07" db="EMBL/GenBank/DDBJ databases">
        <title>Aureisphaera sp. CAU 1614 isolated from sea sediment.</title>
        <authorList>
            <person name="Kim W."/>
        </authorList>
    </citation>
    <scope>NUCLEOTIDE SEQUENCE</scope>
    <source>
        <strain evidence="1">CAU 1614</strain>
    </source>
</reference>
<evidence type="ECO:0000313" key="2">
    <source>
        <dbReference type="Proteomes" id="UP001138686"/>
    </source>
</evidence>
<dbReference type="Proteomes" id="UP001138686">
    <property type="component" value="Unassembled WGS sequence"/>
</dbReference>
<accession>A0A9X1FQA4</accession>
<name>A0A9X1FQA4_9FLAO</name>
<proteinExistence type="predicted"/>
<organism evidence="1 2">
    <name type="scientific">Halomarinibacterium sedimenti</name>
    <dbReference type="NCBI Taxonomy" id="2857106"/>
    <lineage>
        <taxon>Bacteria</taxon>
        <taxon>Pseudomonadati</taxon>
        <taxon>Bacteroidota</taxon>
        <taxon>Flavobacteriia</taxon>
        <taxon>Flavobacteriales</taxon>
        <taxon>Flavobacteriaceae</taxon>
        <taxon>Halomarinibacterium</taxon>
    </lineage>
</organism>
<dbReference type="AlphaFoldDB" id="A0A9X1FQA4"/>
<evidence type="ECO:0000313" key="1">
    <source>
        <dbReference type="EMBL" id="MBW2938646.1"/>
    </source>
</evidence>
<sequence>MFFATGVNNFVKLPILTNNVLELTQFTSPHSDTLQLENKITVLGFFGKEVEEKKANAYNLAHKIYKKNYQFEEFQFIILVDESQREAVDELKERLKEIADPVHYKFAFGSSKDIEDVFYSLQTNGALNENFATNLVYIIDKERSLRGRNNDKDVGIMYGFNASDYAEINNKMSDDIKVVLAEYRLALKKYKTKREI</sequence>
<protein>
    <submittedName>
        <fullName evidence="1">Uncharacterized protein</fullName>
    </submittedName>
</protein>
<comment type="caution">
    <text evidence="1">The sequence shown here is derived from an EMBL/GenBank/DDBJ whole genome shotgun (WGS) entry which is preliminary data.</text>
</comment>
<gene>
    <name evidence="1" type="ORF">KXJ69_11045</name>
</gene>
<dbReference type="EMBL" id="JAHWDP010000004">
    <property type="protein sequence ID" value="MBW2938646.1"/>
    <property type="molecule type" value="Genomic_DNA"/>
</dbReference>
<keyword evidence="2" id="KW-1185">Reference proteome</keyword>